<accession>U2E793</accession>
<proteinExistence type="inferred from homology"/>
<evidence type="ECO:0000256" key="3">
    <source>
        <dbReference type="HAMAP-Rule" id="MF_01989"/>
    </source>
</evidence>
<comment type="pathway">
    <text evidence="3">Xenobiotic degradation; atrazine degradation; biuret from cyanurate: step 1/1.</text>
</comment>
<dbReference type="HAMAP" id="MF_01989">
    <property type="entry name" value="Cyc_amidohydrol"/>
    <property type="match status" value="1"/>
</dbReference>
<keyword evidence="2 3" id="KW-0378">Hydrolase</keyword>
<evidence type="ECO:0000256" key="2">
    <source>
        <dbReference type="ARBA" id="ARBA00022801"/>
    </source>
</evidence>
<reference evidence="4 5" key="2">
    <citation type="journal article" date="2013" name="PLoS ONE">
        <title>INDIGO - INtegrated Data Warehouse of MIcrobial GenOmes with Examples from the Red Sea Extremophiles.</title>
        <authorList>
            <person name="Alam I."/>
            <person name="Antunes A."/>
            <person name="Kamau A.A."/>
            <person name="Ba Alawi W."/>
            <person name="Kalkatawi M."/>
            <person name="Stingl U."/>
            <person name="Bajic V.B."/>
        </authorList>
    </citation>
    <scope>NUCLEOTIDE SEQUENCE [LARGE SCALE GENOMIC DNA]</scope>
    <source>
        <strain evidence="4 5">E1L3A</strain>
    </source>
</reference>
<keyword evidence="3" id="KW-0479">Metal-binding</keyword>
<feature type="site" description="Important for substrate specificity" evidence="3">
    <location>
        <position position="315"/>
    </location>
</feature>
<feature type="binding site" evidence="3">
    <location>
        <begin position="338"/>
        <end position="339"/>
    </location>
    <ligand>
        <name>substrate</name>
    </ligand>
</feature>
<dbReference type="EC" id="3.5.2.15" evidence="3"/>
<dbReference type="Pfam" id="PF09663">
    <property type="entry name" value="Amido_AtzD_TrzD"/>
    <property type="match status" value="1"/>
</dbReference>
<dbReference type="Proteomes" id="UP000006242">
    <property type="component" value="Unassembled WGS sequence"/>
</dbReference>
<dbReference type="eggNOG" id="ENOG502Z8BS">
    <property type="taxonomic scope" value="Bacteria"/>
</dbReference>
<comment type="caution">
    <text evidence="4">The sequence shown here is derived from an EMBL/GenBank/DDBJ whole genome shotgun (WGS) entry which is preliminary data.</text>
</comment>
<keyword evidence="3" id="KW-0460">Magnesium</keyword>
<keyword evidence="5" id="KW-1185">Reference proteome</keyword>
<dbReference type="GO" id="GO:0019381">
    <property type="term" value="P:atrazine catabolic process"/>
    <property type="evidence" value="ECO:0007669"/>
    <property type="project" value="UniProtKB-UniRule"/>
</dbReference>
<feature type="binding site" evidence="3">
    <location>
        <begin position="232"/>
        <end position="233"/>
    </location>
    <ligand>
        <name>substrate</name>
    </ligand>
</feature>
<feature type="region of interest" description="RU C" evidence="3">
    <location>
        <begin position="255"/>
        <end position="359"/>
    </location>
</feature>
<comment type="activity regulation">
    <text evidence="3">Inhibited by barbituric acid.</text>
</comment>
<dbReference type="OrthoDB" id="569708at2"/>
<feature type="binding site" evidence="3">
    <location>
        <position position="292"/>
    </location>
    <ligand>
        <name>Mg(2+)</name>
        <dbReference type="ChEBI" id="CHEBI:18420"/>
        <note>structural</note>
    </ligand>
</feature>
<feature type="binding site" evidence="3">
    <location>
        <position position="344"/>
    </location>
    <ligand>
        <name>Mg(2+)</name>
        <dbReference type="ChEBI" id="CHEBI:18420"/>
        <note>structural</note>
    </ligand>
</feature>
<dbReference type="UniPathway" id="UPA00008">
    <property type="reaction ID" value="UER00502"/>
</dbReference>
<comment type="caution">
    <text evidence="3">Lacks conserved residue(s) required for the propagation of feature annotation.</text>
</comment>
<feature type="binding site" evidence="3">
    <location>
        <position position="194"/>
    </location>
    <ligand>
        <name>substrate</name>
    </ligand>
</feature>
<gene>
    <name evidence="4" type="ORF">SSPSH_001376</name>
</gene>
<feature type="active site" description="Nucleophile" evidence="3">
    <location>
        <position position="232"/>
    </location>
</feature>
<feature type="binding site" evidence="3">
    <location>
        <position position="346"/>
    </location>
    <ligand>
        <name>Mg(2+)</name>
        <dbReference type="ChEBI" id="CHEBI:18420"/>
        <note>structural</note>
    </ligand>
</feature>
<dbReference type="EMBL" id="AFNV02000008">
    <property type="protein sequence ID" value="ERJ19606.1"/>
    <property type="molecule type" value="Genomic_DNA"/>
</dbReference>
<comment type="catalytic activity">
    <reaction evidence="3">
        <text>cyanurate + H2O = 1-carboxybiuret + H(+)</text>
        <dbReference type="Rhea" id="RHEA:70363"/>
        <dbReference type="ChEBI" id="CHEBI:15377"/>
        <dbReference type="ChEBI" id="CHEBI:15378"/>
        <dbReference type="ChEBI" id="CHEBI:38028"/>
        <dbReference type="ChEBI" id="CHEBI:142864"/>
        <dbReference type="EC" id="3.5.2.15"/>
    </reaction>
</comment>
<dbReference type="STRING" id="1033802.SSPSH_001376"/>
<feature type="binding site" evidence="3">
    <location>
        <begin position="83"/>
        <end position="84"/>
    </location>
    <ligand>
        <name>substrate</name>
    </ligand>
</feature>
<protein>
    <recommendedName>
        <fullName evidence="3">Cyanuric acid amidohydrolase</fullName>
        <shortName evidence="3">CAH</shortName>
        <ecNumber evidence="3">3.5.2.15</ecNumber>
    </recommendedName>
</protein>
<comment type="similarity">
    <text evidence="1 3">Belongs to the cyclic amide hydrolase (CyAH) family.</text>
</comment>
<feature type="binding site" evidence="3">
    <location>
        <position position="55"/>
    </location>
    <ligand>
        <name>substrate</name>
    </ligand>
</feature>
<feature type="binding site" evidence="3">
    <location>
        <position position="349"/>
    </location>
    <ligand>
        <name>Mg(2+)</name>
        <dbReference type="ChEBI" id="CHEBI:18420"/>
        <note>structural</note>
    </ligand>
</feature>
<reference evidence="4 5" key="1">
    <citation type="journal article" date="2011" name="J. Bacteriol.">
        <title>Genome sequence of Salinisphaera shabanensis, a gammaproteobacterium from the harsh, variable environment of the brine-seawater interface of the Shaban Deep in the Red Sea.</title>
        <authorList>
            <person name="Antunes A."/>
            <person name="Alam I."/>
            <person name="Bajic V.B."/>
            <person name="Stingl U."/>
        </authorList>
    </citation>
    <scope>NUCLEOTIDE SEQUENCE [LARGE SCALE GENOMIC DNA]</scope>
    <source>
        <strain evidence="4 5">E1L3A</strain>
    </source>
</reference>
<comment type="function">
    <text evidence="3">Responsible for the hydrolysis of cyanuric acid, an intermediate formed during catabolism of s-triazine based compounds in herbicides such as atrazine and polymers such as melamine. Catalyzes the hydrolytic opening of the s-triazine ring of cyanuric acid (2,4,6-trihydroxy-s-triazine) to yield carbon dioxide and carboxybiuret, which spontaneously decarboxylates to biuret.</text>
</comment>
<dbReference type="Gene3D" id="3.30.1330.160">
    <property type="entry name" value="Cyanuric acid hydrolase/Barbituras, RU C"/>
    <property type="match status" value="1"/>
</dbReference>
<feature type="binding site" evidence="3">
    <location>
        <position position="345"/>
    </location>
    <ligand>
        <name>Mg(2+)</name>
        <dbReference type="ChEBI" id="CHEBI:18420"/>
        <note>structural</note>
    </ligand>
</feature>
<feature type="region of interest" description="RU B" evidence="3">
    <location>
        <begin position="112"/>
        <end position="249"/>
    </location>
</feature>
<evidence type="ECO:0000313" key="4">
    <source>
        <dbReference type="EMBL" id="ERJ19606.1"/>
    </source>
</evidence>
<dbReference type="InterPro" id="IPR014086">
    <property type="entry name" value="AtzD/Barbiturase"/>
</dbReference>
<feature type="region of interest" description="RU A" evidence="3">
    <location>
        <begin position="1"/>
        <end position="103"/>
    </location>
</feature>
<dbReference type="AlphaFoldDB" id="U2E793"/>
<evidence type="ECO:0000256" key="1">
    <source>
        <dbReference type="ARBA" id="ARBA00010947"/>
    </source>
</evidence>
<comment type="domain">
    <text evidence="3">The monomer structure is formed from three repeating units (RUs) that share the same structure as one another. The monomer, the active site and substrate all possess threefold rotational symmetry, to the extent that the active site possesses three potential Ser-Lys catalytic dyads. It is possible that any or all of the three active-site serines may act as nucleophile (albeit only one can do so per catalytic cycle).</text>
</comment>
<dbReference type="InterPro" id="IPR043006">
    <property type="entry name" value="AtzD/Barbiturase_RUB"/>
</dbReference>
<comment type="subunit">
    <text evidence="3">Homotetramer.</text>
</comment>
<feature type="binding site" evidence="3">
    <location>
        <position position="341"/>
    </location>
    <ligand>
        <name>Mg(2+)</name>
        <dbReference type="ChEBI" id="CHEBI:18420"/>
        <note>structural</note>
    </ligand>
</feature>
<dbReference type="Gene3D" id="3.30.1330.170">
    <property type="entry name" value="Cyanuric acid hydrolase/Barbiturase, RU A"/>
    <property type="match status" value="1"/>
</dbReference>
<dbReference type="GO" id="GO:0046872">
    <property type="term" value="F:metal ion binding"/>
    <property type="evidence" value="ECO:0007669"/>
    <property type="project" value="UniProtKB-UniRule"/>
</dbReference>
<dbReference type="InterPro" id="IPR043007">
    <property type="entry name" value="AtzD/Barbiturase_RUC"/>
</dbReference>
<dbReference type="RefSeq" id="WP_006912871.1">
    <property type="nucleotide sequence ID" value="NZ_AFNV02000008.1"/>
</dbReference>
<name>U2E793_9GAMM</name>
<dbReference type="Gene3D" id="3.30.1330.180">
    <property type="entry name" value="Cyanuric acid hydrolase/Barbiturase, RU B"/>
    <property type="match status" value="1"/>
</dbReference>
<organism evidence="4 5">
    <name type="scientific">Salinisphaera shabanensis E1L3A</name>
    <dbReference type="NCBI Taxonomy" id="1033802"/>
    <lineage>
        <taxon>Bacteria</taxon>
        <taxon>Pseudomonadati</taxon>
        <taxon>Pseudomonadota</taxon>
        <taxon>Gammaproteobacteria</taxon>
        <taxon>Salinisphaerales</taxon>
        <taxon>Salinisphaeraceae</taxon>
        <taxon>Salinisphaera</taxon>
    </lineage>
</organism>
<dbReference type="NCBIfam" id="TIGR02714">
    <property type="entry name" value="amido_AtzD_TrzD"/>
    <property type="match status" value="1"/>
</dbReference>
<evidence type="ECO:0000313" key="5">
    <source>
        <dbReference type="Proteomes" id="UP000006242"/>
    </source>
</evidence>
<sequence>MTTSTRTTVHRIATDSPADTRGLVQLIESNALDPATVVAVFGKTEGNGCVNDFTRGYATERLQNLFASHIGSDAARRIAMVMSGGTEGVISPHLTVICRERSAQPSAVDTQALAVGVARTPELAAHDIGRRAQIQAVATATAQALQQAGIDDPDDVHYVQVKCPLLTSQKIREAQTTGHAVATTDTYKSMGYSRGASALGVAVALGEIEAERAQDETVLEDMNCFSAVASASAGSELDYCEVIVIGNTLSASGDLYARHAVMQDAIDAEAVRQALAADAPGDRVVQLFAKAEADPSGEIRGRRHTMINDSDINHTRHARAVVGGVIAALAGDPTVYVSGGAEHQGPSGGGVIAAILSRG</sequence>
<feature type="binding site" evidence="3">
    <location>
        <position position="319"/>
    </location>
    <ligand>
        <name>substrate</name>
    </ligand>
</feature>
<feature type="active site" evidence="3">
    <location>
        <position position="162"/>
    </location>
</feature>
<dbReference type="InterPro" id="IPR043008">
    <property type="entry name" value="AtzD/Barbiturase_RUA"/>
</dbReference>
<dbReference type="GO" id="GO:0018753">
    <property type="term" value="F:cyanuric acid amidohydrolase activity"/>
    <property type="evidence" value="ECO:0007669"/>
    <property type="project" value="UniProtKB-UniRule"/>
</dbReference>